<organism evidence="2 3">
    <name type="scientific">Finegoldia dalianensis</name>
    <dbReference type="NCBI Taxonomy" id="3145239"/>
    <lineage>
        <taxon>Bacteria</taxon>
        <taxon>Bacillati</taxon>
        <taxon>Bacillota</taxon>
        <taxon>Tissierellia</taxon>
        <taxon>Tissierellales</taxon>
        <taxon>Peptoniphilaceae</taxon>
        <taxon>Finegoldia</taxon>
    </lineage>
</organism>
<accession>A0ABW9KG74</accession>
<dbReference type="InterPro" id="IPR002711">
    <property type="entry name" value="HNH"/>
</dbReference>
<dbReference type="GO" id="GO:0004519">
    <property type="term" value="F:endonuclease activity"/>
    <property type="evidence" value="ECO:0007669"/>
    <property type="project" value="UniProtKB-KW"/>
</dbReference>
<dbReference type="InterPro" id="IPR047693">
    <property type="entry name" value="RNA-guided_IscB-like"/>
</dbReference>
<dbReference type="RefSeq" id="WP_412702063.1">
    <property type="nucleotide sequence ID" value="NZ_JBDLBQ010000007.1"/>
</dbReference>
<keyword evidence="3" id="KW-1185">Reference proteome</keyword>
<keyword evidence="2" id="KW-0255">Endonuclease</keyword>
<keyword evidence="2" id="KW-0540">Nuclease</keyword>
<dbReference type="Pfam" id="PF01844">
    <property type="entry name" value="HNH"/>
    <property type="match status" value="1"/>
</dbReference>
<dbReference type="Gene3D" id="1.10.30.50">
    <property type="match status" value="1"/>
</dbReference>
<dbReference type="InterPro" id="IPR025938">
    <property type="entry name" value="RRXRR_dom"/>
</dbReference>
<dbReference type="NCBIfam" id="NF040563">
    <property type="entry name" value="guided_IscB"/>
    <property type="match status" value="1"/>
</dbReference>
<dbReference type="Proteomes" id="UP001634413">
    <property type="component" value="Unassembled WGS sequence"/>
</dbReference>
<dbReference type="InterPro" id="IPR003615">
    <property type="entry name" value="HNH_nuc"/>
</dbReference>
<protein>
    <submittedName>
        <fullName evidence="2">RNA-guided endonuclease IscB</fullName>
    </submittedName>
</protein>
<dbReference type="EMBL" id="JBDLBQ010000007">
    <property type="protein sequence ID" value="MFN2102925.1"/>
    <property type="molecule type" value="Genomic_DNA"/>
</dbReference>
<dbReference type="CDD" id="cd00085">
    <property type="entry name" value="HNHc"/>
    <property type="match status" value="1"/>
</dbReference>
<sequence>MVVYVLNIDNKPLMPTTRFGKVRRLLRDKKAKVVKRTPFTIKLLYRTDNNVQNITLGVDSGSKHIGLSASTTDKEIFSAEYELRNDIVKKLSSRRECRRTRRNRLRHRKARFNNRVSSKKKGWLAPSVKHKVDSHLKIISDVCSIIPIKKIIVEVASFDMQKIKNPNISGVEYQQGEQLGFWNIREYVLFRDNHTCQHCKGKSKDPILNVHHIESRQTGGNSPNNLITLCESCHNAYHKGKIKLNIKKGKSFKDSAFMGIMRWTLFDRLKEIYDDVSLTYGYITKNKRIENNLPKEHKIDAFCIANNLNAKLSETSFYFKKVRCHNRQIHKINYLKGGIKKNNQAPFMVKGFRLFDKVKYKDKEYFIFGRRSSGQFDIRDLFGNKVNNGSISCKKLEFIEPRKTVLVERR</sequence>
<evidence type="ECO:0000313" key="2">
    <source>
        <dbReference type="EMBL" id="MFN2102925.1"/>
    </source>
</evidence>
<name>A0ABW9KG74_9FIRM</name>
<dbReference type="SMART" id="SM00507">
    <property type="entry name" value="HNHc"/>
    <property type="match status" value="1"/>
</dbReference>
<evidence type="ECO:0000259" key="1">
    <source>
        <dbReference type="SMART" id="SM00507"/>
    </source>
</evidence>
<keyword evidence="2" id="KW-0378">Hydrolase</keyword>
<gene>
    <name evidence="2" type="primary">iscB</name>
    <name evidence="2" type="ORF">ABDJ34_08420</name>
</gene>
<evidence type="ECO:0000313" key="3">
    <source>
        <dbReference type="Proteomes" id="UP001634413"/>
    </source>
</evidence>
<comment type="caution">
    <text evidence="2">The sequence shown here is derived from an EMBL/GenBank/DDBJ whole genome shotgun (WGS) entry which is preliminary data.</text>
</comment>
<feature type="domain" description="HNH nuclease" evidence="1">
    <location>
        <begin position="183"/>
        <end position="235"/>
    </location>
</feature>
<proteinExistence type="predicted"/>
<dbReference type="Pfam" id="PF14239">
    <property type="entry name" value="RRXRR"/>
    <property type="match status" value="1"/>
</dbReference>
<reference evidence="2 3" key="1">
    <citation type="journal article" date="2024" name="Anaerobe">
        <title>The identification of Finegoldia dalianensis sp. nov., isolated from the pus of a patient with skin abscess and genomic analysis of the strains belonging to Finegoldia genus.</title>
        <authorList>
            <person name="Li Y."/>
            <person name="Wang Y."/>
            <person name="Xiao D."/>
            <person name="Wang J."/>
            <person name="Jin D."/>
        </authorList>
    </citation>
    <scope>NUCLEOTIDE SEQUENCE [LARGE SCALE GENOMIC DNA]</scope>
    <source>
        <strain evidence="2 3">LY240594</strain>
    </source>
</reference>